<accession>A0A225UGB1</accession>
<dbReference type="EMBL" id="NBNE01020932">
    <property type="protein sequence ID" value="OWY91159.1"/>
    <property type="molecule type" value="Genomic_DNA"/>
</dbReference>
<proteinExistence type="predicted"/>
<keyword evidence="2" id="KW-1185">Reference proteome</keyword>
<name>A0A225UGB1_9STRA</name>
<dbReference type="OrthoDB" id="126373at2759"/>
<protein>
    <submittedName>
        <fullName evidence="1">Uncharacterized protein</fullName>
    </submittedName>
</protein>
<feature type="non-terminal residue" evidence="1">
    <location>
        <position position="176"/>
    </location>
</feature>
<evidence type="ECO:0000313" key="1">
    <source>
        <dbReference type="EMBL" id="OWY91159.1"/>
    </source>
</evidence>
<dbReference type="Proteomes" id="UP000198211">
    <property type="component" value="Unassembled WGS sequence"/>
</dbReference>
<dbReference type="STRING" id="4795.A0A225UGB1"/>
<gene>
    <name evidence="1" type="ORF">PHMEG_00040380</name>
</gene>
<dbReference type="AlphaFoldDB" id="A0A225UGB1"/>
<comment type="caution">
    <text evidence="1">The sequence shown here is derived from an EMBL/GenBank/DDBJ whole genome shotgun (WGS) entry which is preliminary data.</text>
</comment>
<sequence length="176" mass="20160">MPRVSHQLSLDSLLNADDDLHMDISIDDLNEVLTLVEGNRYLSPRLLFDKSRDFAKNYFLKLPDESFRQLTRMTKKSFQFVLSEIENHSVFHNNIVHPQASVTLQLAVTLDRRGNYGNSVSLGRTLNLWGIDKGTCVLNTTRVLEALNDLAPLYVVWPNNRKRKAMSRRMATKGSK</sequence>
<organism evidence="1 2">
    <name type="scientific">Phytophthora megakarya</name>
    <dbReference type="NCBI Taxonomy" id="4795"/>
    <lineage>
        <taxon>Eukaryota</taxon>
        <taxon>Sar</taxon>
        <taxon>Stramenopiles</taxon>
        <taxon>Oomycota</taxon>
        <taxon>Peronosporomycetes</taxon>
        <taxon>Peronosporales</taxon>
        <taxon>Peronosporaceae</taxon>
        <taxon>Phytophthora</taxon>
    </lineage>
</organism>
<evidence type="ECO:0000313" key="2">
    <source>
        <dbReference type="Proteomes" id="UP000198211"/>
    </source>
</evidence>
<reference evidence="2" key="1">
    <citation type="submission" date="2017-03" db="EMBL/GenBank/DDBJ databases">
        <title>Phytopthora megakarya and P. palmivora, two closely related causual agents of cacao black pod achieved similar genome size and gene model numbers by different mechanisms.</title>
        <authorList>
            <person name="Ali S."/>
            <person name="Shao J."/>
            <person name="Larry D.J."/>
            <person name="Kronmiller B."/>
            <person name="Shen D."/>
            <person name="Strem M.D."/>
            <person name="Melnick R.L."/>
            <person name="Guiltinan M.J."/>
            <person name="Tyler B.M."/>
            <person name="Meinhardt L.W."/>
            <person name="Bailey B.A."/>
        </authorList>
    </citation>
    <scope>NUCLEOTIDE SEQUENCE [LARGE SCALE GENOMIC DNA]</scope>
    <source>
        <strain evidence="2">zdho120</strain>
    </source>
</reference>